<evidence type="ECO:0000256" key="6">
    <source>
        <dbReference type="ARBA" id="ARBA00023316"/>
    </source>
</evidence>
<name>A0ABN4B0T4_LIBAS</name>
<dbReference type="GeneID" id="93076970"/>
<evidence type="ECO:0000256" key="3">
    <source>
        <dbReference type="ARBA" id="ARBA00022679"/>
    </source>
</evidence>
<comment type="similarity">
    <text evidence="2">Belongs to the YkuD family.</text>
</comment>
<evidence type="ECO:0000313" key="10">
    <source>
        <dbReference type="Proteomes" id="UP000011820"/>
    </source>
</evidence>
<gene>
    <name evidence="9" type="ORF">WSI_03015</name>
</gene>
<dbReference type="Pfam" id="PF03734">
    <property type="entry name" value="YkuD"/>
    <property type="match status" value="1"/>
</dbReference>
<keyword evidence="5 7" id="KW-0573">Peptidoglycan synthesis</keyword>
<evidence type="ECO:0000256" key="7">
    <source>
        <dbReference type="PROSITE-ProRule" id="PRU01373"/>
    </source>
</evidence>
<feature type="domain" description="L,D-TPase catalytic" evidence="8">
    <location>
        <begin position="52"/>
        <end position="182"/>
    </location>
</feature>
<dbReference type="InterPro" id="IPR038063">
    <property type="entry name" value="Transpep_catalytic_dom"/>
</dbReference>
<dbReference type="PANTHER" id="PTHR36699">
    <property type="entry name" value="LD-TRANSPEPTIDASE"/>
    <property type="match status" value="1"/>
</dbReference>
<evidence type="ECO:0000256" key="5">
    <source>
        <dbReference type="ARBA" id="ARBA00022984"/>
    </source>
</evidence>
<dbReference type="Proteomes" id="UP000011820">
    <property type="component" value="Chromosome"/>
</dbReference>
<dbReference type="SUPFAM" id="SSF141523">
    <property type="entry name" value="L,D-transpeptidase catalytic domain-like"/>
    <property type="match status" value="1"/>
</dbReference>
<keyword evidence="6 7" id="KW-0961">Cell wall biogenesis/degradation</keyword>
<dbReference type="PROSITE" id="PS52029">
    <property type="entry name" value="LD_TPASE"/>
    <property type="match status" value="1"/>
</dbReference>
<comment type="pathway">
    <text evidence="1 7">Cell wall biogenesis; peptidoglycan biosynthesis.</text>
</comment>
<evidence type="ECO:0000259" key="8">
    <source>
        <dbReference type="PROSITE" id="PS52029"/>
    </source>
</evidence>
<reference evidence="9 10" key="1">
    <citation type="journal article" date="2013" name="Genome Announc.">
        <title>Complete Genome Sequence of a Chinese Strain of 'Candidatus Liberibacter asiaticus'.</title>
        <authorList>
            <person name="Lin H."/>
            <person name="Han C.S."/>
            <person name="Liu B."/>
            <person name="Lou B."/>
            <person name="Bai X."/>
            <person name="Deng C."/>
            <person name="Civerolo E.L."/>
            <person name="Gupta G."/>
        </authorList>
    </citation>
    <scope>NUCLEOTIDE SEQUENCE [LARGE SCALE GENOMIC DNA]</scope>
    <source>
        <strain evidence="10">gxpsy</strain>
    </source>
</reference>
<feature type="active site" description="Proton donor/acceptor" evidence="7">
    <location>
        <position position="144"/>
    </location>
</feature>
<organism evidence="9 10">
    <name type="scientific">Candidatus Liberibacter asiaticus str. gxpsy</name>
    <dbReference type="NCBI Taxonomy" id="1174529"/>
    <lineage>
        <taxon>Bacteria</taxon>
        <taxon>Pseudomonadati</taxon>
        <taxon>Pseudomonadota</taxon>
        <taxon>Alphaproteobacteria</taxon>
        <taxon>Hyphomicrobiales</taxon>
        <taxon>Rhizobiaceae</taxon>
        <taxon>Liberibacter</taxon>
    </lineage>
</organism>
<keyword evidence="3" id="KW-0808">Transferase</keyword>
<dbReference type="InterPro" id="IPR005490">
    <property type="entry name" value="LD_TPept_cat_dom"/>
</dbReference>
<keyword evidence="10" id="KW-1185">Reference proteome</keyword>
<evidence type="ECO:0000256" key="1">
    <source>
        <dbReference type="ARBA" id="ARBA00004752"/>
    </source>
</evidence>
<evidence type="ECO:0000256" key="2">
    <source>
        <dbReference type="ARBA" id="ARBA00005992"/>
    </source>
</evidence>
<sequence length="239" mass="28053">MTNRYNILLFALFIFLNGCHHSRSLIDKAEHPLSENLIISMQKKRTSPFHPTVIRIFKNENILEIWKRNVDAEYVLLKEYKICAWSGTFGPKIETGDEQAPEGFYYIGWNNLNPNSKYFLSINIGFPNEFDKAHNRTGADLMIHGECASAGCYAMNNKQMQEIYAIVRDSLRGNMQSHIQIQAFPFRMTSKNMQLYQNNPNYSFWNMLKLGHDYFEKNHQEPFIQIINKQYVFFKGQTI</sequence>
<dbReference type="EMBL" id="CP004005">
    <property type="protein sequence ID" value="AGH16973.1"/>
    <property type="molecule type" value="Genomic_DNA"/>
</dbReference>
<feature type="active site" description="Nucleophile" evidence="7">
    <location>
        <position position="152"/>
    </location>
</feature>
<dbReference type="CDD" id="cd16913">
    <property type="entry name" value="YkuD_like"/>
    <property type="match status" value="1"/>
</dbReference>
<dbReference type="RefSeq" id="WP_015452570.1">
    <property type="nucleotide sequence ID" value="NC_020549.1"/>
</dbReference>
<evidence type="ECO:0000256" key="4">
    <source>
        <dbReference type="ARBA" id="ARBA00022960"/>
    </source>
</evidence>
<protein>
    <recommendedName>
        <fullName evidence="8">L,D-TPase catalytic domain-containing protein</fullName>
    </recommendedName>
</protein>
<proteinExistence type="inferred from homology"/>
<keyword evidence="4 7" id="KW-0133">Cell shape</keyword>
<evidence type="ECO:0000313" key="9">
    <source>
        <dbReference type="EMBL" id="AGH16973.1"/>
    </source>
</evidence>
<accession>A0ABN4B0T4</accession>
<dbReference type="PANTHER" id="PTHR36699:SF1">
    <property type="entry name" value="L,D-TRANSPEPTIDASE YAFK-RELATED"/>
    <property type="match status" value="1"/>
</dbReference>